<dbReference type="InterPro" id="IPR000742">
    <property type="entry name" value="EGF"/>
</dbReference>
<proteinExistence type="predicted"/>
<evidence type="ECO:0000256" key="8">
    <source>
        <dbReference type="ARBA" id="ARBA00023157"/>
    </source>
</evidence>
<keyword evidence="7 12" id="KW-0472">Membrane</keyword>
<feature type="domain" description="Sushi" evidence="15">
    <location>
        <begin position="607"/>
        <end position="661"/>
    </location>
</feature>
<evidence type="ECO:0000256" key="5">
    <source>
        <dbReference type="ARBA" id="ARBA00022737"/>
    </source>
</evidence>
<dbReference type="CDD" id="cd00033">
    <property type="entry name" value="CCP"/>
    <property type="match status" value="8"/>
</dbReference>
<evidence type="ECO:0000313" key="16">
    <source>
        <dbReference type="Proteomes" id="UP000504632"/>
    </source>
</evidence>
<dbReference type="PROSITE" id="PS00010">
    <property type="entry name" value="ASX_HYDROXYL"/>
    <property type="match status" value="2"/>
</dbReference>
<dbReference type="InterPro" id="IPR000152">
    <property type="entry name" value="EGF-type_Asp/Asn_hydroxyl_site"/>
</dbReference>
<dbReference type="Gene3D" id="2.10.70.10">
    <property type="entry name" value="Complement Module, domain 1"/>
    <property type="match status" value="8"/>
</dbReference>
<feature type="transmembrane region" description="Helical" evidence="12">
    <location>
        <begin position="891"/>
        <end position="917"/>
    </location>
</feature>
<dbReference type="InterPro" id="IPR000436">
    <property type="entry name" value="Sushi_SCR_CCP_dom"/>
</dbReference>
<dbReference type="CTD" id="64420"/>
<dbReference type="PANTHER" id="PTHR24051">
    <property type="entry name" value="SUSHI DOMAIN-CONTAINING PROTEIN 1"/>
    <property type="match status" value="1"/>
</dbReference>
<feature type="domain" description="Sushi" evidence="15">
    <location>
        <begin position="240"/>
        <end position="299"/>
    </location>
</feature>
<keyword evidence="9" id="KW-0325">Glycoprotein</keyword>
<feature type="domain" description="Sushi" evidence="15">
    <location>
        <begin position="487"/>
        <end position="546"/>
    </location>
</feature>
<dbReference type="OrthoDB" id="9943809at2759"/>
<reference evidence="17" key="1">
    <citation type="submission" date="2025-08" db="UniProtKB">
        <authorList>
            <consortium name="RefSeq"/>
        </authorList>
    </citation>
    <scope>IDENTIFICATION</scope>
</reference>
<dbReference type="RefSeq" id="XP_030647587.1">
    <property type="nucleotide sequence ID" value="XM_030791727.1"/>
</dbReference>
<evidence type="ECO:0000256" key="2">
    <source>
        <dbReference type="ARBA" id="ARBA00022536"/>
    </source>
</evidence>
<dbReference type="Pfam" id="PF00084">
    <property type="entry name" value="Sushi"/>
    <property type="match status" value="8"/>
</dbReference>
<name>A0A6J2WTM4_CHACN</name>
<dbReference type="InterPro" id="IPR009030">
    <property type="entry name" value="Growth_fac_rcpt_cys_sf"/>
</dbReference>
<dbReference type="SUPFAM" id="SSF57196">
    <property type="entry name" value="EGF/Laminin"/>
    <property type="match status" value="1"/>
</dbReference>
<evidence type="ECO:0000256" key="9">
    <source>
        <dbReference type="ARBA" id="ARBA00023180"/>
    </source>
</evidence>
<feature type="signal peptide" evidence="13">
    <location>
        <begin position="1"/>
        <end position="28"/>
    </location>
</feature>
<dbReference type="GO" id="GO:0016020">
    <property type="term" value="C:membrane"/>
    <property type="evidence" value="ECO:0007669"/>
    <property type="project" value="UniProtKB-SubCell"/>
</dbReference>
<feature type="domain" description="Sushi" evidence="15">
    <location>
        <begin position="180"/>
        <end position="239"/>
    </location>
</feature>
<comment type="caution">
    <text evidence="10">Lacks conserved residue(s) required for the propagation of feature annotation.</text>
</comment>
<evidence type="ECO:0000259" key="14">
    <source>
        <dbReference type="PROSITE" id="PS50026"/>
    </source>
</evidence>
<dbReference type="SMART" id="SM00181">
    <property type="entry name" value="EGF"/>
    <property type="match status" value="3"/>
</dbReference>
<keyword evidence="2 10" id="KW-0245">EGF-like domain</keyword>
<dbReference type="InterPro" id="IPR051622">
    <property type="entry name" value="R-tyr_protein_phosphatases"/>
</dbReference>
<dbReference type="SUPFAM" id="SSF57535">
    <property type="entry name" value="Complement control module/SCR domain"/>
    <property type="match status" value="8"/>
</dbReference>
<dbReference type="Proteomes" id="UP000504632">
    <property type="component" value="Chromosome 14"/>
</dbReference>
<dbReference type="SMART" id="SM00032">
    <property type="entry name" value="CCP"/>
    <property type="match status" value="8"/>
</dbReference>
<comment type="subcellular location">
    <subcellularLocation>
        <location evidence="1">Membrane</location>
        <topology evidence="1">Single-pass type I membrane protein</topology>
    </subcellularLocation>
</comment>
<evidence type="ECO:0000256" key="12">
    <source>
        <dbReference type="SAM" id="Phobius"/>
    </source>
</evidence>
<evidence type="ECO:0000256" key="10">
    <source>
        <dbReference type="PROSITE-ProRule" id="PRU00076"/>
    </source>
</evidence>
<dbReference type="InterPro" id="IPR018097">
    <property type="entry name" value="EGF_Ca-bd_CS"/>
</dbReference>
<accession>A0A6J2WTM4</accession>
<dbReference type="PROSITE" id="PS01186">
    <property type="entry name" value="EGF_2"/>
    <property type="match status" value="1"/>
</dbReference>
<feature type="domain" description="Sushi" evidence="15">
    <location>
        <begin position="360"/>
        <end position="419"/>
    </location>
</feature>
<dbReference type="InterPro" id="IPR001881">
    <property type="entry name" value="EGF-like_Ca-bd_dom"/>
</dbReference>
<dbReference type="InParanoid" id="A0A6J2WTM4"/>
<keyword evidence="4 13" id="KW-0732">Signal</keyword>
<dbReference type="PROSITE" id="PS50026">
    <property type="entry name" value="EGF_3"/>
    <property type="match status" value="3"/>
</dbReference>
<dbReference type="InterPro" id="IPR049883">
    <property type="entry name" value="NOTCH1_EGF-like"/>
</dbReference>
<feature type="domain" description="EGF-like" evidence="14">
    <location>
        <begin position="76"/>
        <end position="115"/>
    </location>
</feature>
<keyword evidence="6 12" id="KW-1133">Transmembrane helix</keyword>
<evidence type="ECO:0000259" key="15">
    <source>
        <dbReference type="PROSITE" id="PS50923"/>
    </source>
</evidence>
<evidence type="ECO:0000256" key="11">
    <source>
        <dbReference type="PROSITE-ProRule" id="PRU00302"/>
    </source>
</evidence>
<dbReference type="InterPro" id="IPR057598">
    <property type="entry name" value="Fn3_PTPRU"/>
</dbReference>
<evidence type="ECO:0000256" key="4">
    <source>
        <dbReference type="ARBA" id="ARBA00022729"/>
    </source>
</evidence>
<feature type="domain" description="EGF-like" evidence="14">
    <location>
        <begin position="35"/>
        <end position="75"/>
    </location>
</feature>
<keyword evidence="16" id="KW-1185">Reference proteome</keyword>
<dbReference type="Pfam" id="PF07645">
    <property type="entry name" value="EGF_CA"/>
    <property type="match status" value="2"/>
</dbReference>
<dbReference type="SUPFAM" id="SSF57184">
    <property type="entry name" value="Growth factor receptor domain"/>
    <property type="match status" value="1"/>
</dbReference>
<evidence type="ECO:0000256" key="1">
    <source>
        <dbReference type="ARBA" id="ARBA00004479"/>
    </source>
</evidence>
<dbReference type="InterPro" id="IPR035976">
    <property type="entry name" value="Sushi/SCR/CCP_sf"/>
</dbReference>
<evidence type="ECO:0000313" key="17">
    <source>
        <dbReference type="RefSeq" id="XP_030647587.1"/>
    </source>
</evidence>
<protein>
    <submittedName>
        <fullName evidence="17">Sushi domain-containing protein 1</fullName>
    </submittedName>
</protein>
<dbReference type="FunFam" id="2.10.25.10:FF:000068">
    <property type="entry name" value="Latent transforming growth factor beta binding protein 3"/>
    <property type="match status" value="1"/>
</dbReference>
<feature type="domain" description="Sushi" evidence="15">
    <location>
        <begin position="420"/>
        <end position="479"/>
    </location>
</feature>
<keyword evidence="8" id="KW-1015">Disulfide bond</keyword>
<organism evidence="16 17">
    <name type="scientific">Chanos chanos</name>
    <name type="common">Milkfish</name>
    <name type="synonym">Mugil chanos</name>
    <dbReference type="NCBI Taxonomy" id="29144"/>
    <lineage>
        <taxon>Eukaryota</taxon>
        <taxon>Metazoa</taxon>
        <taxon>Chordata</taxon>
        <taxon>Craniata</taxon>
        <taxon>Vertebrata</taxon>
        <taxon>Euteleostomi</taxon>
        <taxon>Actinopterygii</taxon>
        <taxon>Neopterygii</taxon>
        <taxon>Teleostei</taxon>
        <taxon>Ostariophysi</taxon>
        <taxon>Gonorynchiformes</taxon>
        <taxon>Chanidae</taxon>
        <taxon>Chanos</taxon>
    </lineage>
</organism>
<keyword evidence="5" id="KW-0677">Repeat</keyword>
<keyword evidence="3 12" id="KW-0812">Transmembrane</keyword>
<sequence>MSRADMSLRTAVVSTVLCFLSLQSILKGVEVGADPVDVCSLCHPNATCEDKADGSPGKVCNCMYGFVGNGLTHCQDKDECQMSGNRICGNHTTCHNTYGSFYCTCLRGYTPSNSMPIFIPNDGTYCHDIDECRIPGICGEGGHCKNTPGDFTCSCQTGYRVQNGSEPFNSKRDKAFCRAIDCGQPPSVTHAIQLLPIQTKYGSVVKYHCMTGFLWKSGKNSSTCGHEGIWTVPNLVCEEVDCGSPPSFPHSEMIWNKNGKMGSVAFYLCDVGFRNTGHENVSVCTAKGTWSQPSFLCEEIVCGDPPVLPHSVMTWNRDIKMGSEVVYECAVGYQSLGGENVSVCMKDGQWSKPSMTCEEISCGDPPVLPYTGREWNGSSKFGSVVVYFCHAGYYHEQGDNKSFCADNGFWTTSTIVCKVIDCGDPPALPNSVMLWNRDTKLGSEVLYECKPGFNNTRSENVSVCTPDSYWSRPDFWCQASFLPLSEIVCGAPPTLPNSVMQWDRDTKVNSEVFYKCDVGYHSVGSGNVSICTTIGQWSDPSMTCEETSCGPPPVLPNTVLNWDQTSRLGSTVQYACKYGFYQESGENLSTCTSAGRWEKVSISCRALCGPAPFLAHAELAWENTTTIRYRCQTGYYRHAGSDTSVCDVRGQWQAATLQCKVIKYGVRELVVFNERCLRWRADEDGEKEHYRVEFVGLRDYDKSFRDWRKKEFSSAADRPVLCLHLLPATNYTINITALLAQTSTTTITNTSIHIPPVPAVTYSEVEVPLPTLRLHRSPHSLDQICVYQVFVLPIEETLVFDCRLSDRPHLPRQTQGSRAYVAAQIQLRDLGRELHFTVGDEQAYGGYYNAPLENGRDYYIILRTVCQWGKSREQSCVIWAKATGTPRATRLSALITAGSIGITGVAVFIGYCCKWLLKRT</sequence>
<evidence type="ECO:0000256" key="13">
    <source>
        <dbReference type="SAM" id="SignalP"/>
    </source>
</evidence>
<evidence type="ECO:0000256" key="3">
    <source>
        <dbReference type="ARBA" id="ARBA00022692"/>
    </source>
</evidence>
<dbReference type="GO" id="GO:0030855">
    <property type="term" value="P:epithelial cell differentiation"/>
    <property type="evidence" value="ECO:0007669"/>
    <property type="project" value="UniProtKB-ARBA"/>
</dbReference>
<feature type="chain" id="PRO_5026674849" evidence="13">
    <location>
        <begin position="29"/>
        <end position="920"/>
    </location>
</feature>
<dbReference type="GeneID" id="115827819"/>
<dbReference type="FunFam" id="2.10.25.10:FF:000038">
    <property type="entry name" value="Fibrillin 2"/>
    <property type="match status" value="1"/>
</dbReference>
<feature type="domain" description="Sushi" evidence="15">
    <location>
        <begin position="300"/>
        <end position="359"/>
    </location>
</feature>
<gene>
    <name evidence="17" type="primary">susd1</name>
</gene>
<dbReference type="PANTHER" id="PTHR24051:SF5">
    <property type="entry name" value="SUSHI DOMAIN-CONTAINING PROTEIN 1"/>
    <property type="match status" value="1"/>
</dbReference>
<dbReference type="CDD" id="cd00054">
    <property type="entry name" value="EGF_CA"/>
    <property type="match status" value="2"/>
</dbReference>
<dbReference type="GO" id="GO:0005509">
    <property type="term" value="F:calcium ion binding"/>
    <property type="evidence" value="ECO:0007669"/>
    <property type="project" value="InterPro"/>
</dbReference>
<keyword evidence="11" id="KW-0768">Sushi</keyword>
<dbReference type="SMART" id="SM00179">
    <property type="entry name" value="EGF_CA"/>
    <property type="match status" value="2"/>
</dbReference>
<evidence type="ECO:0000256" key="6">
    <source>
        <dbReference type="ARBA" id="ARBA00022989"/>
    </source>
</evidence>
<dbReference type="PROSITE" id="PS01187">
    <property type="entry name" value="EGF_CA"/>
    <property type="match status" value="1"/>
</dbReference>
<evidence type="ECO:0000256" key="7">
    <source>
        <dbReference type="ARBA" id="ARBA00023136"/>
    </source>
</evidence>
<dbReference type="Pfam" id="PF23144">
    <property type="entry name" value="Fn3_PTPRU"/>
    <property type="match status" value="1"/>
</dbReference>
<feature type="domain" description="Sushi" evidence="15">
    <location>
        <begin position="547"/>
        <end position="606"/>
    </location>
</feature>
<dbReference type="Gene3D" id="2.10.25.10">
    <property type="entry name" value="Laminin"/>
    <property type="match status" value="3"/>
</dbReference>
<feature type="domain" description="EGF-like" evidence="14">
    <location>
        <begin position="128"/>
        <end position="165"/>
    </location>
</feature>
<dbReference type="AlphaFoldDB" id="A0A6J2WTM4"/>
<dbReference type="PROSITE" id="PS50923">
    <property type="entry name" value="SUSHI"/>
    <property type="match status" value="8"/>
</dbReference>